<dbReference type="RefSeq" id="WP_217643957.1">
    <property type="nucleotide sequence ID" value="NZ_FOCE01000006.1"/>
</dbReference>
<keyword evidence="2 5" id="KW-0812">Transmembrane</keyword>
<name>A0A1H8HTY4_9RHOB</name>
<evidence type="ECO:0000256" key="1">
    <source>
        <dbReference type="ARBA" id="ARBA00004141"/>
    </source>
</evidence>
<dbReference type="PANTHER" id="PTHR32322:SF9">
    <property type="entry name" value="AMINO-ACID METABOLITE EFFLUX PUMP-RELATED"/>
    <property type="match status" value="1"/>
</dbReference>
<gene>
    <name evidence="7" type="ORF">SAMN04488103_10644</name>
</gene>
<dbReference type="GO" id="GO:0016020">
    <property type="term" value="C:membrane"/>
    <property type="evidence" value="ECO:0007669"/>
    <property type="project" value="UniProtKB-SubCell"/>
</dbReference>
<feature type="transmembrane region" description="Helical" evidence="5">
    <location>
        <begin position="46"/>
        <end position="67"/>
    </location>
</feature>
<comment type="subcellular location">
    <subcellularLocation>
        <location evidence="1">Membrane</location>
        <topology evidence="1">Multi-pass membrane protein</topology>
    </subcellularLocation>
</comment>
<feature type="domain" description="EamA" evidence="6">
    <location>
        <begin position="24"/>
        <end position="120"/>
    </location>
</feature>
<evidence type="ECO:0000313" key="7">
    <source>
        <dbReference type="EMBL" id="SEN59632.1"/>
    </source>
</evidence>
<organism evidence="7 8">
    <name type="scientific">Gemmobacter aquatilis</name>
    <dbReference type="NCBI Taxonomy" id="933059"/>
    <lineage>
        <taxon>Bacteria</taxon>
        <taxon>Pseudomonadati</taxon>
        <taxon>Pseudomonadota</taxon>
        <taxon>Alphaproteobacteria</taxon>
        <taxon>Rhodobacterales</taxon>
        <taxon>Paracoccaceae</taxon>
        <taxon>Gemmobacter</taxon>
    </lineage>
</organism>
<feature type="transmembrane region" description="Helical" evidence="5">
    <location>
        <begin position="12"/>
        <end position="34"/>
    </location>
</feature>
<protein>
    <submittedName>
        <fullName evidence="7">Uncharacterized membrane protein</fullName>
    </submittedName>
</protein>
<evidence type="ECO:0000256" key="2">
    <source>
        <dbReference type="ARBA" id="ARBA00022692"/>
    </source>
</evidence>
<evidence type="ECO:0000256" key="3">
    <source>
        <dbReference type="ARBA" id="ARBA00022989"/>
    </source>
</evidence>
<dbReference type="SUPFAM" id="SSF103481">
    <property type="entry name" value="Multidrug resistance efflux transporter EmrE"/>
    <property type="match status" value="1"/>
</dbReference>
<accession>A0A1H8HTY4</accession>
<dbReference type="PANTHER" id="PTHR32322">
    <property type="entry name" value="INNER MEMBRANE TRANSPORTER"/>
    <property type="match status" value="1"/>
</dbReference>
<keyword evidence="4 5" id="KW-0472">Membrane</keyword>
<evidence type="ECO:0000259" key="6">
    <source>
        <dbReference type="Pfam" id="PF00892"/>
    </source>
</evidence>
<proteinExistence type="predicted"/>
<dbReference type="InterPro" id="IPR000620">
    <property type="entry name" value="EamA_dom"/>
</dbReference>
<dbReference type="AlphaFoldDB" id="A0A1H8HTY4"/>
<keyword evidence="8" id="KW-1185">Reference proteome</keyword>
<feature type="transmembrane region" description="Helical" evidence="5">
    <location>
        <begin position="79"/>
        <end position="98"/>
    </location>
</feature>
<dbReference type="EMBL" id="FOCE01000006">
    <property type="protein sequence ID" value="SEN59632.1"/>
    <property type="molecule type" value="Genomic_DNA"/>
</dbReference>
<dbReference type="Proteomes" id="UP000198761">
    <property type="component" value="Unassembled WGS sequence"/>
</dbReference>
<keyword evidence="3 5" id="KW-1133">Transmembrane helix</keyword>
<evidence type="ECO:0000313" key="8">
    <source>
        <dbReference type="Proteomes" id="UP000198761"/>
    </source>
</evidence>
<sequence length="126" mass="13073">MRWPTVPQHGGSALAGGVRAGGAATALLLPLWLLVDRPWRLPAPGAGPLLTVLGIADLSTGLAYALYFRLLASVGAVNLLLVTFLIPVSAAALGALVLGERLELQHFSGFALVSQGLWAVVRRGRG</sequence>
<evidence type="ECO:0000256" key="5">
    <source>
        <dbReference type="SAM" id="Phobius"/>
    </source>
</evidence>
<dbReference type="Pfam" id="PF00892">
    <property type="entry name" value="EamA"/>
    <property type="match status" value="1"/>
</dbReference>
<dbReference type="InterPro" id="IPR037185">
    <property type="entry name" value="EmrE-like"/>
</dbReference>
<reference evidence="7 8" key="1">
    <citation type="submission" date="2016-10" db="EMBL/GenBank/DDBJ databases">
        <authorList>
            <person name="de Groot N.N."/>
        </authorList>
    </citation>
    <scope>NUCLEOTIDE SEQUENCE [LARGE SCALE GENOMIC DNA]</scope>
    <source>
        <strain evidence="7 8">DSM 3857</strain>
    </source>
</reference>
<dbReference type="InterPro" id="IPR050638">
    <property type="entry name" value="AA-Vitamin_Transporters"/>
</dbReference>
<evidence type="ECO:0000256" key="4">
    <source>
        <dbReference type="ARBA" id="ARBA00023136"/>
    </source>
</evidence>